<accession>A0ABT2ESK8</accession>
<dbReference type="InterPro" id="IPR027417">
    <property type="entry name" value="P-loop_NTPase"/>
</dbReference>
<dbReference type="InterPro" id="IPR014555">
    <property type="entry name" value="RecF-like"/>
</dbReference>
<dbReference type="PIRSF" id="PIRSF029347">
    <property type="entry name" value="RecF"/>
    <property type="match status" value="1"/>
</dbReference>
<dbReference type="RefSeq" id="WP_259101325.1">
    <property type="nucleotide sequence ID" value="NZ_CP130454.1"/>
</dbReference>
<dbReference type="PANTHER" id="PTHR40396">
    <property type="entry name" value="ATPASE-LIKE PROTEIN"/>
    <property type="match status" value="1"/>
</dbReference>
<proteinExistence type="predicted"/>
<organism evidence="2 3">
    <name type="scientific">Candidatus Fervidibacter sacchari</name>
    <dbReference type="NCBI Taxonomy" id="1448929"/>
    <lineage>
        <taxon>Bacteria</taxon>
        <taxon>Candidatus Fervidibacterota</taxon>
        <taxon>Candidatus Fervidibacter</taxon>
    </lineage>
</organism>
<gene>
    <name evidence="2" type="ORF">M2350_003353</name>
</gene>
<dbReference type="Pfam" id="PF13304">
    <property type="entry name" value="AAA_21"/>
    <property type="match status" value="1"/>
</dbReference>
<dbReference type="Proteomes" id="UP001204798">
    <property type="component" value="Unassembled WGS sequence"/>
</dbReference>
<evidence type="ECO:0000313" key="2">
    <source>
        <dbReference type="EMBL" id="MCS3920912.1"/>
    </source>
</evidence>
<dbReference type="InterPro" id="IPR003959">
    <property type="entry name" value="ATPase_AAA_core"/>
</dbReference>
<name>A0ABT2ESK8_9BACT</name>
<reference evidence="2 3" key="1">
    <citation type="submission" date="2022-08" db="EMBL/GenBank/DDBJ databases">
        <title>Bacterial and archaeal communities from various locations to study Microbial Dark Matter (Phase II).</title>
        <authorList>
            <person name="Stepanauskas R."/>
        </authorList>
    </citation>
    <scope>NUCLEOTIDE SEQUENCE [LARGE SCALE GENOMIC DNA]</scope>
    <source>
        <strain evidence="2 3">PD1</strain>
    </source>
</reference>
<protein>
    <submittedName>
        <fullName evidence="2">ATPase</fullName>
    </submittedName>
</protein>
<sequence length="426" mass="48659">MIVQVEAYNYRCLKVIKQPLDRFHVLIGRNGSGKSAFLDVLMLLSDALLSPNLDIVVFGAGEDGLVSRTEGDFRDLLHKGEGKSFTLAIVAALPSDLMEEKGLGRFDRCRYQVRIGVDEEGEFGVLSERLWLIEGKSPHDFEFSVQQWLFEPSIEELQETLFQHRTPEGWKLVIRREGEQARYWSEVGKWNYPLTVSPKRLALSLADEERLPASAWLMQFLRDEVFMLQLNPRLMRKPCPATANDAFNSDGANLPKVVLRLQKEEPRLFRQWLEHVRSEIKGLKDIEVRRREEDNALYLVLHYDGVAVKQWSVSEGTLRFLALTLLGYLPEERGVWLIEEPENGIHPQALEAVVEALATAQNIQVLMATHSPTILDCRDYIEPSNLLCFRLENGATVIETAEDLMRRWETKTAALTLGDLMAWGVL</sequence>
<feature type="domain" description="ATPase AAA-type core" evidence="1">
    <location>
        <begin position="23"/>
        <end position="376"/>
    </location>
</feature>
<keyword evidence="3" id="KW-1185">Reference proteome</keyword>
<dbReference type="SUPFAM" id="SSF52540">
    <property type="entry name" value="P-loop containing nucleoside triphosphate hydrolases"/>
    <property type="match status" value="1"/>
</dbReference>
<dbReference type="Gene3D" id="3.40.50.300">
    <property type="entry name" value="P-loop containing nucleotide triphosphate hydrolases"/>
    <property type="match status" value="1"/>
</dbReference>
<dbReference type="PANTHER" id="PTHR40396:SF1">
    <property type="entry name" value="ATPASE AAA-TYPE CORE DOMAIN-CONTAINING PROTEIN"/>
    <property type="match status" value="1"/>
</dbReference>
<evidence type="ECO:0000313" key="3">
    <source>
        <dbReference type="Proteomes" id="UP001204798"/>
    </source>
</evidence>
<comment type="caution">
    <text evidence="2">The sequence shown here is derived from an EMBL/GenBank/DDBJ whole genome shotgun (WGS) entry which is preliminary data.</text>
</comment>
<evidence type="ECO:0000259" key="1">
    <source>
        <dbReference type="Pfam" id="PF13304"/>
    </source>
</evidence>
<dbReference type="EMBL" id="JANUCP010000008">
    <property type="protein sequence ID" value="MCS3920912.1"/>
    <property type="molecule type" value="Genomic_DNA"/>
</dbReference>